<dbReference type="Proteomes" id="UP000507470">
    <property type="component" value="Unassembled WGS sequence"/>
</dbReference>
<evidence type="ECO:0000256" key="2">
    <source>
        <dbReference type="SAM" id="Phobius"/>
    </source>
</evidence>
<evidence type="ECO:0008006" key="5">
    <source>
        <dbReference type="Google" id="ProtNLM"/>
    </source>
</evidence>
<feature type="transmembrane region" description="Helical" evidence="2">
    <location>
        <begin position="391"/>
        <end position="413"/>
    </location>
</feature>
<keyword evidence="2" id="KW-0472">Membrane</keyword>
<organism evidence="3 4">
    <name type="scientific">Mytilus coruscus</name>
    <name type="common">Sea mussel</name>
    <dbReference type="NCBI Taxonomy" id="42192"/>
    <lineage>
        <taxon>Eukaryota</taxon>
        <taxon>Metazoa</taxon>
        <taxon>Spiralia</taxon>
        <taxon>Lophotrochozoa</taxon>
        <taxon>Mollusca</taxon>
        <taxon>Bivalvia</taxon>
        <taxon>Autobranchia</taxon>
        <taxon>Pteriomorphia</taxon>
        <taxon>Mytilida</taxon>
        <taxon>Mytiloidea</taxon>
        <taxon>Mytilidae</taxon>
        <taxon>Mytilinae</taxon>
        <taxon>Mytilus</taxon>
    </lineage>
</organism>
<accession>A0A6J8E8G3</accession>
<reference evidence="3 4" key="1">
    <citation type="submission" date="2020-06" db="EMBL/GenBank/DDBJ databases">
        <authorList>
            <person name="Li R."/>
            <person name="Bekaert M."/>
        </authorList>
    </citation>
    <scope>NUCLEOTIDE SEQUENCE [LARGE SCALE GENOMIC DNA]</scope>
    <source>
        <strain evidence="4">wild</strain>
    </source>
</reference>
<name>A0A6J8E8G3_MYTCO</name>
<dbReference type="InterPro" id="IPR013783">
    <property type="entry name" value="Ig-like_fold"/>
</dbReference>
<gene>
    <name evidence="3" type="ORF">MCOR_49590</name>
</gene>
<proteinExistence type="predicted"/>
<evidence type="ECO:0000256" key="1">
    <source>
        <dbReference type="SAM" id="MobiDB-lite"/>
    </source>
</evidence>
<dbReference type="Gene3D" id="2.60.40.10">
    <property type="entry name" value="Immunoglobulins"/>
    <property type="match status" value="1"/>
</dbReference>
<dbReference type="OrthoDB" id="10440991at2759"/>
<dbReference type="EMBL" id="CACVKT020008727">
    <property type="protein sequence ID" value="CAC5417034.1"/>
    <property type="molecule type" value="Genomic_DNA"/>
</dbReference>
<keyword evidence="2" id="KW-1133">Transmembrane helix</keyword>
<keyword evidence="2" id="KW-0812">Transmembrane</keyword>
<feature type="region of interest" description="Disordered" evidence="1">
    <location>
        <begin position="422"/>
        <end position="449"/>
    </location>
</feature>
<keyword evidence="4" id="KW-1185">Reference proteome</keyword>
<sequence>MGSFSWAVINQDEVNIIKDKLTLSTSKNDNNINAVLQNGNKPTKKVIVEFFNERHIPVINLGNTRTLQEETEYVVTDEDNVLLFSKETCMTLSLVEDNRKWPRLRKSSQKFRQIRKNSKRFQQRKQIGAANRKPNLFLHSLSMFCVFVSIVKAKTVVCTDTVTWEVKTEPILFGETLELLCKISEKRNECQGSFQQWYGSKEDILLCQNGKCRNDEKYTVKKNANCSYSLLIHNLSISDVDISYSCAFGLNEMKKGLMMTDYEFLKLPRNSSVIPLVTTNDSIVDVLLKMDDIYPVPKCTVKLKKGHERDITEKADISFNVTQDSIFYTYKMHIMQNVSQLECGSILSVHCLIGSFLVTNLSKELDNCTDFNSITLGGNNMTVVAPTVSPVVIGVVVICVVVIGVALISVIIYHKRTNRRRNHGYPVREKPSEMVAEYTSESSRLEEID</sequence>
<dbReference type="AlphaFoldDB" id="A0A6J8E8G3"/>
<protein>
    <recommendedName>
        <fullName evidence="5">Ig-like domain-containing protein</fullName>
    </recommendedName>
</protein>
<evidence type="ECO:0000313" key="3">
    <source>
        <dbReference type="EMBL" id="CAC5417034.1"/>
    </source>
</evidence>
<evidence type="ECO:0000313" key="4">
    <source>
        <dbReference type="Proteomes" id="UP000507470"/>
    </source>
</evidence>